<dbReference type="Pfam" id="PF08240">
    <property type="entry name" value="ADH_N"/>
    <property type="match status" value="1"/>
</dbReference>
<accession>A0A1W1WEW7</accession>
<comment type="catalytic activity">
    <reaction evidence="9">
        <text>a primary alcohol + NAD(+) = an aldehyde + NADH + H(+)</text>
        <dbReference type="Rhea" id="RHEA:10736"/>
        <dbReference type="ChEBI" id="CHEBI:15378"/>
        <dbReference type="ChEBI" id="CHEBI:15734"/>
        <dbReference type="ChEBI" id="CHEBI:17478"/>
        <dbReference type="ChEBI" id="CHEBI:57540"/>
        <dbReference type="ChEBI" id="CHEBI:57945"/>
        <dbReference type="EC" id="1.1.1.1"/>
    </reaction>
</comment>
<evidence type="ECO:0000256" key="10">
    <source>
        <dbReference type="RuleBase" id="RU361277"/>
    </source>
</evidence>
<reference evidence="13" key="1">
    <citation type="submission" date="2017-04" db="EMBL/GenBank/DDBJ databases">
        <authorList>
            <person name="Varghese N."/>
            <person name="Submissions S."/>
        </authorList>
    </citation>
    <scope>NUCLEOTIDE SEQUENCE [LARGE SCALE GENOMIC DNA]</scope>
    <source>
        <strain evidence="13">DSM 9293</strain>
    </source>
</reference>
<dbReference type="InterPro" id="IPR013149">
    <property type="entry name" value="ADH-like_C"/>
</dbReference>
<evidence type="ECO:0000256" key="3">
    <source>
        <dbReference type="ARBA" id="ARBA00013190"/>
    </source>
</evidence>
<dbReference type="EC" id="1.1.1.1" evidence="3"/>
<dbReference type="InterPro" id="IPR011032">
    <property type="entry name" value="GroES-like_sf"/>
</dbReference>
<dbReference type="RefSeq" id="WP_028963306.1">
    <property type="nucleotide sequence ID" value="NZ_FWWY01000001.1"/>
</dbReference>
<keyword evidence="6 10" id="KW-0862">Zinc</keyword>
<dbReference type="SMART" id="SM00829">
    <property type="entry name" value="PKS_ER"/>
    <property type="match status" value="1"/>
</dbReference>
<dbReference type="PANTHER" id="PTHR42940">
    <property type="entry name" value="ALCOHOL DEHYDROGENASE 1-RELATED"/>
    <property type="match status" value="1"/>
</dbReference>
<dbReference type="Gene3D" id="3.40.50.720">
    <property type="entry name" value="NAD(P)-binding Rossmann-like Domain"/>
    <property type="match status" value="1"/>
</dbReference>
<protein>
    <recommendedName>
        <fullName evidence="4">Alcohol dehydrogenase</fullName>
        <ecNumber evidence="3">1.1.1.1</ecNumber>
    </recommendedName>
</protein>
<evidence type="ECO:0000256" key="4">
    <source>
        <dbReference type="ARBA" id="ARBA00016352"/>
    </source>
</evidence>
<dbReference type="GO" id="GO:0008270">
    <property type="term" value="F:zinc ion binding"/>
    <property type="evidence" value="ECO:0007669"/>
    <property type="project" value="InterPro"/>
</dbReference>
<comment type="catalytic activity">
    <reaction evidence="8">
        <text>a secondary alcohol + NAD(+) = a ketone + NADH + H(+)</text>
        <dbReference type="Rhea" id="RHEA:10740"/>
        <dbReference type="ChEBI" id="CHEBI:15378"/>
        <dbReference type="ChEBI" id="CHEBI:17087"/>
        <dbReference type="ChEBI" id="CHEBI:35681"/>
        <dbReference type="ChEBI" id="CHEBI:57540"/>
        <dbReference type="ChEBI" id="CHEBI:57945"/>
        <dbReference type="EC" id="1.1.1.1"/>
    </reaction>
</comment>
<keyword evidence="5 10" id="KW-0479">Metal-binding</keyword>
<gene>
    <name evidence="12" type="ORF">SAMN00768000_1834</name>
</gene>
<evidence type="ECO:0000256" key="2">
    <source>
        <dbReference type="ARBA" id="ARBA00008072"/>
    </source>
</evidence>
<dbReference type="PROSITE" id="PS00059">
    <property type="entry name" value="ADH_ZINC"/>
    <property type="match status" value="1"/>
</dbReference>
<comment type="cofactor">
    <cofactor evidence="1 10">
        <name>Zn(2+)</name>
        <dbReference type="ChEBI" id="CHEBI:29105"/>
    </cofactor>
</comment>
<dbReference type="AlphaFoldDB" id="A0A1W1WEW7"/>
<evidence type="ECO:0000256" key="6">
    <source>
        <dbReference type="ARBA" id="ARBA00022833"/>
    </source>
</evidence>
<dbReference type="InterPro" id="IPR036291">
    <property type="entry name" value="NAD(P)-bd_dom_sf"/>
</dbReference>
<dbReference type="Proteomes" id="UP000192660">
    <property type="component" value="Unassembled WGS sequence"/>
</dbReference>
<dbReference type="InterPro" id="IPR020843">
    <property type="entry name" value="ER"/>
</dbReference>
<evidence type="ECO:0000256" key="1">
    <source>
        <dbReference type="ARBA" id="ARBA00001947"/>
    </source>
</evidence>
<evidence type="ECO:0000256" key="9">
    <source>
        <dbReference type="ARBA" id="ARBA00049243"/>
    </source>
</evidence>
<keyword evidence="7" id="KW-0560">Oxidoreductase</keyword>
<dbReference type="InterPro" id="IPR013154">
    <property type="entry name" value="ADH-like_N"/>
</dbReference>
<sequence length="343" mass="36281">MKAGRIHAYHEPITIDDIEEPKIDSETDVIVKIGGAGVCRTDLHIVDGIWKDALGNPSLPYTIGHENAGWIEAVGSGVKDLHKGDPVILHPLMSCGICPACRAGQDMHCTHSHFPGLDGTDGGYAEYLKTSVRAVIPLAPGTDPVPLAPFADAGITAYHAVKKLVPLTVPGTFVVVIGIGGLGHFAVQILRALTPATIIAVDTQKQRLQFAEEIGAHYTVLAGADGGVSGVRSVAKDGVNIVLDFVGEYQTPQAAIAMLAKGGTYSVVGYGGSVNVPTLEFVNREINIVGNLVGTYNELAELMELNRQGKVKITATQFPLQDAPRVMQMLDRGEIMGRAVLVP</sequence>
<dbReference type="Pfam" id="PF00107">
    <property type="entry name" value="ADH_zinc_N"/>
    <property type="match status" value="1"/>
</dbReference>
<evidence type="ECO:0000259" key="11">
    <source>
        <dbReference type="SMART" id="SM00829"/>
    </source>
</evidence>
<dbReference type="Gene3D" id="3.90.180.10">
    <property type="entry name" value="Medium-chain alcohol dehydrogenases, catalytic domain"/>
    <property type="match status" value="1"/>
</dbReference>
<evidence type="ECO:0000313" key="13">
    <source>
        <dbReference type="Proteomes" id="UP000192660"/>
    </source>
</evidence>
<proteinExistence type="inferred from homology"/>
<dbReference type="STRING" id="28034.BFX07_01850"/>
<evidence type="ECO:0000256" key="7">
    <source>
        <dbReference type="ARBA" id="ARBA00023002"/>
    </source>
</evidence>
<evidence type="ECO:0000256" key="5">
    <source>
        <dbReference type="ARBA" id="ARBA00022723"/>
    </source>
</evidence>
<keyword evidence="13" id="KW-1185">Reference proteome</keyword>
<evidence type="ECO:0000256" key="8">
    <source>
        <dbReference type="ARBA" id="ARBA00049164"/>
    </source>
</evidence>
<evidence type="ECO:0000313" key="12">
    <source>
        <dbReference type="EMBL" id="SMC04785.1"/>
    </source>
</evidence>
<dbReference type="EMBL" id="FWWY01000001">
    <property type="protein sequence ID" value="SMC04785.1"/>
    <property type="molecule type" value="Genomic_DNA"/>
</dbReference>
<name>A0A1W1WEW7_SULTA</name>
<dbReference type="OrthoDB" id="9769198at2"/>
<dbReference type="InterPro" id="IPR002328">
    <property type="entry name" value="ADH_Zn_CS"/>
</dbReference>
<dbReference type="SUPFAM" id="SSF50129">
    <property type="entry name" value="GroES-like"/>
    <property type="match status" value="1"/>
</dbReference>
<dbReference type="PANTHER" id="PTHR42940:SF8">
    <property type="entry name" value="VACUOLAR PROTEIN SORTING-ASSOCIATED PROTEIN 11"/>
    <property type="match status" value="1"/>
</dbReference>
<feature type="domain" description="Enoyl reductase (ER)" evidence="11">
    <location>
        <begin position="4"/>
        <end position="341"/>
    </location>
</feature>
<dbReference type="CDD" id="cd05284">
    <property type="entry name" value="arabinose_DH_like"/>
    <property type="match status" value="1"/>
</dbReference>
<organism evidence="12 13">
    <name type="scientific">Sulfobacillus thermosulfidooxidans (strain DSM 9293 / VKM B-1269 / AT-1)</name>
    <dbReference type="NCBI Taxonomy" id="929705"/>
    <lineage>
        <taxon>Bacteria</taxon>
        <taxon>Bacillati</taxon>
        <taxon>Bacillota</taxon>
        <taxon>Clostridia</taxon>
        <taxon>Eubacteriales</taxon>
        <taxon>Clostridiales Family XVII. Incertae Sedis</taxon>
        <taxon>Sulfobacillus</taxon>
    </lineage>
</organism>
<comment type="similarity">
    <text evidence="2 10">Belongs to the zinc-containing alcohol dehydrogenase family.</text>
</comment>
<dbReference type="GO" id="GO:0004022">
    <property type="term" value="F:alcohol dehydrogenase (NAD+) activity"/>
    <property type="evidence" value="ECO:0007669"/>
    <property type="project" value="UniProtKB-EC"/>
</dbReference>
<dbReference type="SUPFAM" id="SSF51735">
    <property type="entry name" value="NAD(P)-binding Rossmann-fold domains"/>
    <property type="match status" value="1"/>
</dbReference>